<dbReference type="STRING" id="28442.SAMN05443574_10582"/>
<feature type="binding site" evidence="10">
    <location>
        <begin position="451"/>
        <end position="454"/>
    </location>
    <ligand>
        <name>ATP</name>
        <dbReference type="ChEBI" id="CHEBI:30616"/>
    </ligand>
</feature>
<feature type="binding site" evidence="10">
    <location>
        <position position="406"/>
    </location>
    <ligand>
        <name>L-aspartate</name>
        <dbReference type="ChEBI" id="CHEBI:29991"/>
    </ligand>
</feature>
<dbReference type="PRINTS" id="PR01042">
    <property type="entry name" value="TRNASYNTHASP"/>
</dbReference>
<reference evidence="12 13" key="1">
    <citation type="submission" date="2016-10" db="EMBL/GenBank/DDBJ databases">
        <authorList>
            <person name="de Groot N.N."/>
        </authorList>
    </citation>
    <scope>NUCLEOTIDE SEQUENCE [LARGE SCALE GENOMIC DNA]</scope>
    <source>
        <strain evidence="12 13">DSM 3756</strain>
    </source>
</reference>
<evidence type="ECO:0000256" key="3">
    <source>
        <dbReference type="ARBA" id="ARBA00022490"/>
    </source>
</evidence>
<dbReference type="Pfam" id="PF01336">
    <property type="entry name" value="tRNA_anti-codon"/>
    <property type="match status" value="1"/>
</dbReference>
<dbReference type="PANTHER" id="PTHR43450">
    <property type="entry name" value="ASPARTYL-TRNA SYNTHETASE"/>
    <property type="match status" value="1"/>
</dbReference>
<comment type="subcellular location">
    <subcellularLocation>
        <location evidence="1 10">Cytoplasm</location>
    </subcellularLocation>
</comment>
<feature type="domain" description="Aminoacyl-transfer RNA synthetases class-II family profile" evidence="11">
    <location>
        <begin position="145"/>
        <end position="480"/>
    </location>
</feature>
<dbReference type="FunFam" id="3.30.930.10:FF:000038">
    <property type="entry name" value="Aspartate--tRNA ligase"/>
    <property type="match status" value="1"/>
</dbReference>
<name>A0A1H2V1Z5_HALVA</name>
<dbReference type="AlphaFoldDB" id="A0A1H2V1Z5"/>
<dbReference type="Pfam" id="PF00152">
    <property type="entry name" value="tRNA-synt_2"/>
    <property type="match status" value="1"/>
</dbReference>
<comment type="function">
    <text evidence="10">Aspartyl-tRNA synthetase with relaxed tRNA specificity since it is able to aspartylate not only its cognate tRNA(Asp) but also tRNA(Asn). Reaction proceeds in two steps: L-aspartate is first activated by ATP to form Asp-AMP and then transferred to the acceptor end of tRNA(Asp/Asn).</text>
</comment>
<evidence type="ECO:0000256" key="5">
    <source>
        <dbReference type="ARBA" id="ARBA00022741"/>
    </source>
</evidence>
<evidence type="ECO:0000256" key="1">
    <source>
        <dbReference type="ARBA" id="ARBA00004496"/>
    </source>
</evidence>
<comment type="subunit">
    <text evidence="10">Homodimer.</text>
</comment>
<feature type="binding site" evidence="10">
    <location>
        <begin position="265"/>
        <end position="267"/>
    </location>
    <ligand>
        <name>ATP</name>
        <dbReference type="ChEBI" id="CHEBI:30616"/>
    </ligand>
</feature>
<dbReference type="SUPFAM" id="SSF55681">
    <property type="entry name" value="Class II aaRS and biotin synthetases"/>
    <property type="match status" value="1"/>
</dbReference>
<dbReference type="EC" id="6.1.1.23" evidence="10"/>
<evidence type="ECO:0000256" key="8">
    <source>
        <dbReference type="ARBA" id="ARBA00022917"/>
    </source>
</evidence>
<protein>
    <recommendedName>
        <fullName evidence="10">Aspartate--tRNA(Asp/Asn) ligase</fullName>
        <ecNumber evidence="10">6.1.1.23</ecNumber>
    </recommendedName>
    <alternativeName>
        <fullName evidence="10">Aspartyl-tRNA synthetase</fullName>
        <shortName evidence="10">AspRS</shortName>
    </alternativeName>
    <alternativeName>
        <fullName evidence="10">Non-discriminating aspartyl-tRNA synthetase</fullName>
        <shortName evidence="10">ND-AspRS</shortName>
    </alternativeName>
</protein>
<dbReference type="Gene3D" id="2.40.50.140">
    <property type="entry name" value="Nucleic acid-binding proteins"/>
    <property type="match status" value="1"/>
</dbReference>
<evidence type="ECO:0000256" key="4">
    <source>
        <dbReference type="ARBA" id="ARBA00022598"/>
    </source>
</evidence>
<dbReference type="InterPro" id="IPR004365">
    <property type="entry name" value="NA-bd_OB_tRNA"/>
</dbReference>
<gene>
    <name evidence="10" type="primary">aspS</name>
    <name evidence="12" type="ORF">SAMN05443574_10582</name>
</gene>
<evidence type="ECO:0000259" key="11">
    <source>
        <dbReference type="PROSITE" id="PS50862"/>
    </source>
</evidence>
<dbReference type="Proteomes" id="UP000182573">
    <property type="component" value="Unassembled WGS sequence"/>
</dbReference>
<comment type="similarity">
    <text evidence="2 10">Belongs to the class-II aminoacyl-tRNA synthetase family. Type 2 subfamily.</text>
</comment>
<dbReference type="InterPro" id="IPR002312">
    <property type="entry name" value="Asp/Asn-tRNA-synth_IIb"/>
</dbReference>
<dbReference type="PROSITE" id="PS50862">
    <property type="entry name" value="AA_TRNA_LIGASE_II"/>
    <property type="match status" value="1"/>
</dbReference>
<dbReference type="PANTHER" id="PTHR43450:SF1">
    <property type="entry name" value="ASPARTATE--TRNA LIGASE, CYTOPLASMIC"/>
    <property type="match status" value="1"/>
</dbReference>
<dbReference type="Gene3D" id="3.30.930.10">
    <property type="entry name" value="Bira Bifunctional Protein, Domain 2"/>
    <property type="match status" value="1"/>
</dbReference>
<feature type="binding site" evidence="10">
    <location>
        <position position="410"/>
    </location>
    <ligand>
        <name>L-aspartate</name>
        <dbReference type="ChEBI" id="CHEBI:29991"/>
    </ligand>
</feature>
<dbReference type="GO" id="GO:0050560">
    <property type="term" value="F:aspartate-tRNA(Asn) ligase activity"/>
    <property type="evidence" value="ECO:0007669"/>
    <property type="project" value="UniProtKB-EC"/>
</dbReference>
<dbReference type="InterPro" id="IPR006195">
    <property type="entry name" value="aa-tRNA-synth_II"/>
</dbReference>
<dbReference type="GO" id="GO:0003723">
    <property type="term" value="F:RNA binding"/>
    <property type="evidence" value="ECO:0007669"/>
    <property type="project" value="TreeGrafter"/>
</dbReference>
<keyword evidence="10" id="KW-0479">Metal-binding</keyword>
<feature type="binding site" evidence="10">
    <location>
        <position position="403"/>
    </location>
    <ligand>
        <name>Mg(2+)</name>
        <dbReference type="ChEBI" id="CHEBI:18420"/>
        <label>3</label>
    </ligand>
</feature>
<evidence type="ECO:0000313" key="12">
    <source>
        <dbReference type="EMBL" id="SDW62335.1"/>
    </source>
</evidence>
<dbReference type="GO" id="GO:0017101">
    <property type="term" value="C:aminoacyl-tRNA synthetase multienzyme complex"/>
    <property type="evidence" value="ECO:0007669"/>
    <property type="project" value="TreeGrafter"/>
</dbReference>
<evidence type="ECO:0000256" key="10">
    <source>
        <dbReference type="HAMAP-Rule" id="MF_02075"/>
    </source>
</evidence>
<dbReference type="NCBIfam" id="TIGR00458">
    <property type="entry name" value="aspS_nondisc"/>
    <property type="match status" value="1"/>
</dbReference>
<keyword evidence="7 10" id="KW-0460">Magnesium</keyword>
<proteinExistence type="inferred from homology"/>
<dbReference type="HAMAP" id="MF_02075">
    <property type="entry name" value="Asp_tRNA_synth_type2"/>
    <property type="match status" value="1"/>
</dbReference>
<evidence type="ECO:0000256" key="7">
    <source>
        <dbReference type="ARBA" id="ARBA00022842"/>
    </source>
</evidence>
<evidence type="ECO:0000256" key="6">
    <source>
        <dbReference type="ARBA" id="ARBA00022840"/>
    </source>
</evidence>
<feature type="binding site" evidence="10">
    <location>
        <position position="213"/>
    </location>
    <ligand>
        <name>L-aspartate</name>
        <dbReference type="ChEBI" id="CHEBI:29991"/>
    </ligand>
</feature>
<dbReference type="GO" id="GO:0006422">
    <property type="term" value="P:aspartyl-tRNA aminoacylation"/>
    <property type="evidence" value="ECO:0007669"/>
    <property type="project" value="UniProtKB-UniRule"/>
</dbReference>
<feature type="binding site" evidence="10">
    <location>
        <position position="257"/>
    </location>
    <ligand>
        <name>L-aspartate</name>
        <dbReference type="ChEBI" id="CHEBI:29991"/>
    </ligand>
</feature>
<evidence type="ECO:0000313" key="13">
    <source>
        <dbReference type="Proteomes" id="UP000182573"/>
    </source>
</evidence>
<accession>A0A1H2V1Z5</accession>
<feature type="region of interest" description="Aspartate" evidence="10">
    <location>
        <begin position="235"/>
        <end position="238"/>
    </location>
</feature>
<dbReference type="CDD" id="cd00776">
    <property type="entry name" value="AsxRS_core"/>
    <property type="match status" value="1"/>
</dbReference>
<dbReference type="InterPro" id="IPR004364">
    <property type="entry name" value="Aa-tRNA-synt_II"/>
</dbReference>
<keyword evidence="5 10" id="KW-0547">Nucleotide-binding</keyword>
<dbReference type="NCBIfam" id="NF003483">
    <property type="entry name" value="PRK05159.1"/>
    <property type="match status" value="1"/>
</dbReference>
<dbReference type="GO" id="GO:0005829">
    <property type="term" value="C:cytosol"/>
    <property type="evidence" value="ECO:0007669"/>
    <property type="project" value="TreeGrafter"/>
</dbReference>
<dbReference type="InterPro" id="IPR012340">
    <property type="entry name" value="NA-bd_OB-fold"/>
</dbReference>
<dbReference type="GO" id="GO:0000287">
    <property type="term" value="F:magnesium ion binding"/>
    <property type="evidence" value="ECO:0007669"/>
    <property type="project" value="UniProtKB-UniRule"/>
</dbReference>
<dbReference type="GO" id="GO:0004815">
    <property type="term" value="F:aspartate-tRNA ligase activity"/>
    <property type="evidence" value="ECO:0007669"/>
    <property type="project" value="UniProtKB-UniRule"/>
</dbReference>
<feature type="binding site" evidence="10">
    <location>
        <position position="403"/>
    </location>
    <ligand>
        <name>Mg(2+)</name>
        <dbReference type="ChEBI" id="CHEBI:18420"/>
        <label>2</label>
    </ligand>
</feature>
<evidence type="ECO:0000256" key="2">
    <source>
        <dbReference type="ARBA" id="ARBA00005312"/>
    </source>
</evidence>
<keyword evidence="8 10" id="KW-0648">Protein biosynthesis</keyword>
<feature type="binding site" evidence="10">
    <location>
        <position position="403"/>
    </location>
    <ligand>
        <name>ATP</name>
        <dbReference type="ChEBI" id="CHEBI:30616"/>
    </ligand>
</feature>
<feature type="site" description="Important for tRNA non-discrimination" evidence="10">
    <location>
        <position position="128"/>
    </location>
</feature>
<dbReference type="EMBL" id="FNOF01000005">
    <property type="protein sequence ID" value="SDW62335.1"/>
    <property type="molecule type" value="Genomic_DNA"/>
</dbReference>
<comment type="caution">
    <text evidence="10">Lacks conserved residue(s) required for the propagation of feature annotation.</text>
</comment>
<dbReference type="GO" id="GO:0005524">
    <property type="term" value="F:ATP binding"/>
    <property type="evidence" value="ECO:0007669"/>
    <property type="project" value="UniProtKB-UniRule"/>
</dbReference>
<dbReference type="CDD" id="cd04316">
    <property type="entry name" value="ND_PkAspRS_like_N"/>
    <property type="match status" value="1"/>
</dbReference>
<evidence type="ECO:0000256" key="9">
    <source>
        <dbReference type="ARBA" id="ARBA00023146"/>
    </source>
</evidence>
<keyword evidence="9 10" id="KW-0030">Aminoacyl-tRNA synthetase</keyword>
<keyword evidence="6 10" id="KW-0067">ATP-binding</keyword>
<keyword evidence="3 10" id="KW-0963">Cytoplasm</keyword>
<comment type="cofactor">
    <cofactor evidence="10">
        <name>Mg(2+)</name>
        <dbReference type="ChEBI" id="CHEBI:18420"/>
    </cofactor>
    <text evidence="10">Binds 3 Mg(2+) cations per subunit. The strongest magnesium site (Mg1) is bound to the beta- and gamma-phosphates of ATP and four water molecules complete its coordination sphere.</text>
</comment>
<comment type="catalytic activity">
    <reaction evidence="10">
        <text>tRNA(Asx) + L-aspartate + ATP = L-aspartyl-tRNA(Asx) + AMP + diphosphate</text>
        <dbReference type="Rhea" id="RHEA:18349"/>
        <dbReference type="Rhea" id="RHEA-COMP:9710"/>
        <dbReference type="Rhea" id="RHEA-COMP:9711"/>
        <dbReference type="ChEBI" id="CHEBI:29991"/>
        <dbReference type="ChEBI" id="CHEBI:30616"/>
        <dbReference type="ChEBI" id="CHEBI:33019"/>
        <dbReference type="ChEBI" id="CHEBI:78442"/>
        <dbReference type="ChEBI" id="CHEBI:78516"/>
        <dbReference type="ChEBI" id="CHEBI:456215"/>
        <dbReference type="EC" id="6.1.1.23"/>
    </reaction>
</comment>
<dbReference type="InterPro" id="IPR004523">
    <property type="entry name" value="Asp-tRNA_synthase_2"/>
</dbReference>
<feature type="binding site" evidence="10">
    <location>
        <begin position="257"/>
        <end position="259"/>
    </location>
    <ligand>
        <name>ATP</name>
        <dbReference type="ChEBI" id="CHEBI:30616"/>
    </ligand>
</feature>
<dbReference type="InterPro" id="IPR045864">
    <property type="entry name" value="aa-tRNA-synth_II/BPL/LPL"/>
</dbReference>
<feature type="binding site" evidence="10">
    <location>
        <position position="406"/>
    </location>
    <ligand>
        <name>Mg(2+)</name>
        <dbReference type="ChEBI" id="CHEBI:18420"/>
        <label>2</label>
    </ligand>
</feature>
<organism evidence="12 13">
    <name type="scientific">Haloarcula vallismortis</name>
    <name type="common">Halobacterium vallismortis</name>
    <dbReference type="NCBI Taxonomy" id="28442"/>
    <lineage>
        <taxon>Archaea</taxon>
        <taxon>Methanobacteriati</taxon>
        <taxon>Methanobacteriota</taxon>
        <taxon>Stenosarchaea group</taxon>
        <taxon>Halobacteria</taxon>
        <taxon>Halobacteriales</taxon>
        <taxon>Haloarculaceae</taxon>
        <taxon>Haloarcula</taxon>
    </lineage>
</organism>
<keyword evidence="4 10" id="KW-0436">Ligase</keyword>
<dbReference type="SUPFAM" id="SSF50249">
    <property type="entry name" value="Nucleic acid-binding proteins"/>
    <property type="match status" value="1"/>
</dbReference>
<sequence length="480" mass="54031">MFTQKRAIASVDPKVLYFLAANRCSENGFPSPRKTVLKLWPQERTAMENRTYTADATPGDTVTVAGWVHEIRDLGGIAFLILRDTTGKIQVKFEKDEMDDDLVETGLNVQRESVISVTGDVEEEPRAPTGVEVTPASVDVISEADPELPLDPSGKVDAELPTRLDNRTLDLRKDEVKAIFEIRAEVLRSVREAFRELNCTEINTPKIVATGTEGGTELFPITYFGQEAFMNQSPQLFKQLMVGSGLERVFEIGPIFRAEEHNTPRHLNEATSIDFESAFYDHTEAMDACEHVVKSAYEGVAENCQNQLEALGLEDEFAAPEGDFPRLTYEEALDKINATGELDEPLVWGDDLSTEAEHVLGQEVGEHYFITDWPSEIKPFYIKDHDDDEEVSTGFDMMHPSMELVSGGQREHRFDHLVEGFEQQGLDPEAFEYYTKMFKYGMPPHAGWGLGGERLIMTMLGLENIREAVLFPRDRQRLSP</sequence>